<evidence type="ECO:0000256" key="1">
    <source>
        <dbReference type="ARBA" id="ARBA00023015"/>
    </source>
</evidence>
<dbReference type="Proteomes" id="UP000298649">
    <property type="component" value="Chromosome linear"/>
</dbReference>
<evidence type="ECO:0000256" key="2">
    <source>
        <dbReference type="ARBA" id="ARBA00023163"/>
    </source>
</evidence>
<dbReference type="InterPro" id="IPR009594">
    <property type="entry name" value="Tscrpt_reg_HTH_AraC_N"/>
</dbReference>
<name>A0A4D7Z4G0_AGRTU</name>
<reference evidence="4 5" key="1">
    <citation type="submission" date="2019-04" db="EMBL/GenBank/DDBJ databases">
        <title>Complete genome sequence of Agrobacterium tumefaciens CFBP7129.</title>
        <authorList>
            <person name="Haryono M."/>
            <person name="Lin Y.-C."/>
            <person name="Lai E.-M."/>
            <person name="Kuo C.-H."/>
        </authorList>
    </citation>
    <scope>NUCLEOTIDE SEQUENCE [LARGE SCALE GENOMIC DNA]</scope>
    <source>
        <strain evidence="4 5">CFBP7129</strain>
    </source>
</reference>
<dbReference type="InterPro" id="IPR009057">
    <property type="entry name" value="Homeodomain-like_sf"/>
</dbReference>
<accession>A0A4D7Z4G0</accession>
<protein>
    <submittedName>
        <fullName evidence="4">AraC family transcriptional regulator</fullName>
    </submittedName>
</protein>
<dbReference type="GO" id="GO:0043565">
    <property type="term" value="F:sequence-specific DNA binding"/>
    <property type="evidence" value="ECO:0007669"/>
    <property type="project" value="InterPro"/>
</dbReference>
<dbReference type="GO" id="GO:0003700">
    <property type="term" value="F:DNA-binding transcription factor activity"/>
    <property type="evidence" value="ECO:0007669"/>
    <property type="project" value="InterPro"/>
</dbReference>
<dbReference type="PROSITE" id="PS01124">
    <property type="entry name" value="HTH_ARAC_FAMILY_2"/>
    <property type="match status" value="1"/>
</dbReference>
<dbReference type="Pfam" id="PF12833">
    <property type="entry name" value="HTH_18"/>
    <property type="match status" value="1"/>
</dbReference>
<proteinExistence type="predicted"/>
<dbReference type="InterPro" id="IPR018060">
    <property type="entry name" value="HTH_AraC"/>
</dbReference>
<dbReference type="AlphaFoldDB" id="A0A4D7Z4G0"/>
<organism evidence="4 5">
    <name type="scientific">Agrobacterium tumefaciens</name>
    <dbReference type="NCBI Taxonomy" id="358"/>
    <lineage>
        <taxon>Bacteria</taxon>
        <taxon>Pseudomonadati</taxon>
        <taxon>Pseudomonadota</taxon>
        <taxon>Alphaproteobacteria</taxon>
        <taxon>Hyphomicrobiales</taxon>
        <taxon>Rhizobiaceae</taxon>
        <taxon>Rhizobium/Agrobacterium group</taxon>
        <taxon>Agrobacterium</taxon>
        <taxon>Agrobacterium tumefaciens complex</taxon>
    </lineage>
</organism>
<dbReference type="EMBL" id="CP039923">
    <property type="protein sequence ID" value="QCL97473.1"/>
    <property type="molecule type" value="Genomic_DNA"/>
</dbReference>
<dbReference type="PANTHER" id="PTHR43436:SF1">
    <property type="entry name" value="TRANSCRIPTIONAL REGULATORY PROTEIN"/>
    <property type="match status" value="1"/>
</dbReference>
<dbReference type="SUPFAM" id="SSF46689">
    <property type="entry name" value="Homeodomain-like"/>
    <property type="match status" value="2"/>
</dbReference>
<feature type="domain" description="HTH araC/xylS-type" evidence="3">
    <location>
        <begin position="191"/>
        <end position="290"/>
    </location>
</feature>
<gene>
    <name evidence="4" type="ORF">CFBP7129_14530</name>
</gene>
<dbReference type="Pfam" id="PF06719">
    <property type="entry name" value="AraC_N"/>
    <property type="match status" value="1"/>
</dbReference>
<dbReference type="PANTHER" id="PTHR43436">
    <property type="entry name" value="ARAC-FAMILY TRANSCRIPTIONAL REGULATOR"/>
    <property type="match status" value="1"/>
</dbReference>
<evidence type="ECO:0000259" key="3">
    <source>
        <dbReference type="PROSITE" id="PS01124"/>
    </source>
</evidence>
<evidence type="ECO:0000313" key="4">
    <source>
        <dbReference type="EMBL" id="QCL97473.1"/>
    </source>
</evidence>
<keyword evidence="1" id="KW-0805">Transcription regulation</keyword>
<dbReference type="SMART" id="SM00342">
    <property type="entry name" value="HTH_ARAC"/>
    <property type="match status" value="1"/>
</dbReference>
<sequence>MDQLASLTETIARHCPEDGVHASDIPGVTLIRSSMPTMPMPALYGRTLCLVAQGQKRTVLGNAAFIYDPSTCLIASVELPGMGSVIKAVPERPYLCLQLHLDTFAIAELAMRFPASSVEPARPSTGLALCRTTPAIVDAALRLVGLLDTPEDIDALAPSTMREILYRLLGGESGAILRQMARADSRLNQIARVILWIRTHFRENFSIEQAAAEIAGISRSTFHAHFKAVTAMSPLEFRTQLRMREAQRLMVGNKMDAASAGFQVGYGSQSQFSRDYVRIFGLPPARHASRLRNST</sequence>
<keyword evidence="2" id="KW-0804">Transcription</keyword>
<evidence type="ECO:0000313" key="5">
    <source>
        <dbReference type="Proteomes" id="UP000298649"/>
    </source>
</evidence>
<dbReference type="Gene3D" id="1.10.10.60">
    <property type="entry name" value="Homeodomain-like"/>
    <property type="match status" value="1"/>
</dbReference>